<dbReference type="CDD" id="cd00207">
    <property type="entry name" value="fer2"/>
    <property type="match status" value="1"/>
</dbReference>
<dbReference type="GO" id="GO:0051539">
    <property type="term" value="F:4 iron, 4 sulfur cluster binding"/>
    <property type="evidence" value="ECO:0007669"/>
    <property type="project" value="UniProtKB-KW"/>
</dbReference>
<dbReference type="PANTHER" id="PTHR11921">
    <property type="entry name" value="SUCCINATE DEHYDROGENASE IRON-SULFUR PROTEIN"/>
    <property type="match status" value="1"/>
</dbReference>
<evidence type="ECO:0000313" key="15">
    <source>
        <dbReference type="Proteomes" id="UP000635606"/>
    </source>
</evidence>
<dbReference type="Pfam" id="PF13183">
    <property type="entry name" value="Fer4_8"/>
    <property type="match status" value="1"/>
</dbReference>
<evidence type="ECO:0000256" key="10">
    <source>
        <dbReference type="ARBA" id="ARBA00023014"/>
    </source>
</evidence>
<dbReference type="PROSITE" id="PS51085">
    <property type="entry name" value="2FE2S_FER_2"/>
    <property type="match status" value="1"/>
</dbReference>
<dbReference type="GO" id="GO:0016491">
    <property type="term" value="F:oxidoreductase activity"/>
    <property type="evidence" value="ECO:0007669"/>
    <property type="project" value="UniProtKB-KW"/>
</dbReference>
<keyword evidence="5" id="KW-0004">4Fe-4S</keyword>
<dbReference type="InterPro" id="IPR006058">
    <property type="entry name" value="2Fe2S_fd_BS"/>
</dbReference>
<evidence type="ECO:0000256" key="8">
    <source>
        <dbReference type="ARBA" id="ARBA00023002"/>
    </source>
</evidence>
<dbReference type="InterPro" id="IPR004489">
    <property type="entry name" value="Succ_DH/fum_Rdtase_Fe-S"/>
</dbReference>
<dbReference type="GO" id="GO:0046872">
    <property type="term" value="F:metal ion binding"/>
    <property type="evidence" value="ECO:0007669"/>
    <property type="project" value="UniProtKB-KW"/>
</dbReference>
<evidence type="ECO:0000256" key="7">
    <source>
        <dbReference type="ARBA" id="ARBA00022723"/>
    </source>
</evidence>
<evidence type="ECO:0000256" key="5">
    <source>
        <dbReference type="ARBA" id="ARBA00022485"/>
    </source>
</evidence>
<dbReference type="InterPro" id="IPR009051">
    <property type="entry name" value="Helical_ferredxn"/>
</dbReference>
<proteinExistence type="inferred from homology"/>
<dbReference type="GO" id="GO:0051537">
    <property type="term" value="F:2 iron, 2 sulfur cluster binding"/>
    <property type="evidence" value="ECO:0007669"/>
    <property type="project" value="UniProtKB-KW"/>
</dbReference>
<comment type="cofactor">
    <cofactor evidence="1">
        <name>[3Fe-4S] cluster</name>
        <dbReference type="ChEBI" id="CHEBI:21137"/>
    </cofactor>
</comment>
<dbReference type="EMBL" id="BOPH01000074">
    <property type="protein sequence ID" value="GIJ70258.1"/>
    <property type="molecule type" value="Genomic_DNA"/>
</dbReference>
<comment type="similarity">
    <text evidence="4">Belongs to the succinate dehydrogenase/fumarate reductase iron-sulfur protein family.</text>
</comment>
<dbReference type="InterPro" id="IPR050573">
    <property type="entry name" value="SDH/FRD_Iron-Sulfur"/>
</dbReference>
<evidence type="ECO:0000256" key="12">
    <source>
        <dbReference type="SAM" id="MobiDB-lite"/>
    </source>
</evidence>
<feature type="compositionally biased region" description="Polar residues" evidence="12">
    <location>
        <begin position="286"/>
        <end position="297"/>
    </location>
</feature>
<dbReference type="InterPro" id="IPR012675">
    <property type="entry name" value="Beta-grasp_dom_sf"/>
</dbReference>
<reference evidence="14" key="1">
    <citation type="submission" date="2021-01" db="EMBL/GenBank/DDBJ databases">
        <title>Whole genome shotgun sequence of Virgisporangium ochraceum NBRC 16418.</title>
        <authorList>
            <person name="Komaki H."/>
            <person name="Tamura T."/>
        </authorList>
    </citation>
    <scope>NUCLEOTIDE SEQUENCE</scope>
    <source>
        <strain evidence="14">NBRC 16418</strain>
    </source>
</reference>
<dbReference type="InterPro" id="IPR036010">
    <property type="entry name" value="2Fe-2S_ferredoxin-like_sf"/>
</dbReference>
<dbReference type="RefSeq" id="WP_203930164.1">
    <property type="nucleotide sequence ID" value="NZ_BOPH01000074.1"/>
</dbReference>
<dbReference type="NCBIfam" id="TIGR00384">
    <property type="entry name" value="dhsB"/>
    <property type="match status" value="1"/>
</dbReference>
<dbReference type="PANTHER" id="PTHR11921:SF29">
    <property type="entry name" value="SUCCINATE DEHYDROGENASE [UBIQUINONE] IRON-SULFUR SUBUNIT, MITOCHONDRIAL"/>
    <property type="match status" value="1"/>
</dbReference>
<evidence type="ECO:0000259" key="13">
    <source>
        <dbReference type="PROSITE" id="PS51085"/>
    </source>
</evidence>
<dbReference type="GO" id="GO:0022904">
    <property type="term" value="P:respiratory electron transport chain"/>
    <property type="evidence" value="ECO:0007669"/>
    <property type="project" value="TreeGrafter"/>
</dbReference>
<dbReference type="SUPFAM" id="SSF46548">
    <property type="entry name" value="alpha-helical ferredoxin"/>
    <property type="match status" value="1"/>
</dbReference>
<dbReference type="PROSITE" id="PS00197">
    <property type="entry name" value="2FE2S_FER_1"/>
    <property type="match status" value="1"/>
</dbReference>
<dbReference type="AlphaFoldDB" id="A0A8J4ED66"/>
<dbReference type="NCBIfam" id="NF009052">
    <property type="entry name" value="PRK12386.1"/>
    <property type="match status" value="1"/>
</dbReference>
<feature type="region of interest" description="Disordered" evidence="12">
    <location>
        <begin position="253"/>
        <end position="328"/>
    </location>
</feature>
<dbReference type="InterPro" id="IPR025192">
    <property type="entry name" value="Succ_DH/fum_Rdtase_N"/>
</dbReference>
<sequence>MGTKRQFRVWRGDDTGGQLEDFQVEVNEGEVVLDIIHRLQATQAPDLAVRWNCKAGKCGSCSMEINGKPRLGCMTRMSTFEETEVVTVTPVRTFPVIRDLVTDVSFNYQKARELPAFAPPVGVAPGEYRMQQIDVERSQEFRKCIECFLCQNVCHVVRDHEENKPAFSGPRFFIRAAELDMHPLDARDDRKEQAQKAQGLGYCNITKCCTEVCPEHIKITDNAIIPMKERVVDRRFDPIVRLGRKIFRRDQLDDPANWPEAPSPAMSGASVPGGREAADAGLHAASTDQQWHHSTPLPQAAPVGPDGRLPVSEIALDRPAASSPYGDDVVFPLPVENLSYRHPEPQDDEAH</sequence>
<keyword evidence="7" id="KW-0479">Metal-binding</keyword>
<comment type="caution">
    <text evidence="14">The sequence shown here is derived from an EMBL/GenBank/DDBJ whole genome shotgun (WGS) entry which is preliminary data.</text>
</comment>
<comment type="cofactor">
    <cofactor evidence="2">
        <name>[4Fe-4S] cluster</name>
        <dbReference type="ChEBI" id="CHEBI:49883"/>
    </cofactor>
</comment>
<evidence type="ECO:0000256" key="11">
    <source>
        <dbReference type="ARBA" id="ARBA00034078"/>
    </source>
</evidence>
<keyword evidence="9" id="KW-0408">Iron</keyword>
<keyword evidence="15" id="KW-1185">Reference proteome</keyword>
<dbReference type="InterPro" id="IPR017896">
    <property type="entry name" value="4Fe4S_Fe-S-bd"/>
</dbReference>
<dbReference type="SUPFAM" id="SSF54292">
    <property type="entry name" value="2Fe-2S ferredoxin-like"/>
    <property type="match status" value="1"/>
</dbReference>
<keyword evidence="8" id="KW-0560">Oxidoreductase</keyword>
<protein>
    <recommendedName>
        <fullName evidence="13">2Fe-2S ferredoxin-type domain-containing protein</fullName>
    </recommendedName>
</protein>
<evidence type="ECO:0000256" key="1">
    <source>
        <dbReference type="ARBA" id="ARBA00001927"/>
    </source>
</evidence>
<comment type="cofactor">
    <cofactor evidence="11">
        <name>[2Fe-2S] cluster</name>
        <dbReference type="ChEBI" id="CHEBI:190135"/>
    </cofactor>
</comment>
<evidence type="ECO:0000256" key="4">
    <source>
        <dbReference type="ARBA" id="ARBA00009433"/>
    </source>
</evidence>
<dbReference type="Pfam" id="PF13085">
    <property type="entry name" value="Fer2_3"/>
    <property type="match status" value="1"/>
</dbReference>
<name>A0A8J4ED66_9ACTN</name>
<gene>
    <name evidence="14" type="ORF">Voc01_051750</name>
</gene>
<dbReference type="GO" id="GO:0006099">
    <property type="term" value="P:tricarboxylic acid cycle"/>
    <property type="evidence" value="ECO:0007669"/>
    <property type="project" value="InterPro"/>
</dbReference>
<dbReference type="Gene3D" id="1.10.1060.10">
    <property type="entry name" value="Alpha-helical ferredoxin"/>
    <property type="match status" value="1"/>
</dbReference>
<keyword evidence="10" id="KW-0411">Iron-sulfur</keyword>
<organism evidence="14 15">
    <name type="scientific">Virgisporangium ochraceum</name>
    <dbReference type="NCBI Taxonomy" id="65505"/>
    <lineage>
        <taxon>Bacteria</taxon>
        <taxon>Bacillati</taxon>
        <taxon>Actinomycetota</taxon>
        <taxon>Actinomycetes</taxon>
        <taxon>Micromonosporales</taxon>
        <taxon>Micromonosporaceae</taxon>
        <taxon>Virgisporangium</taxon>
    </lineage>
</organism>
<evidence type="ECO:0000256" key="6">
    <source>
        <dbReference type="ARBA" id="ARBA00022714"/>
    </source>
</evidence>
<comment type="pathway">
    <text evidence="3">Carbohydrate metabolism; tricarboxylic acid cycle.</text>
</comment>
<dbReference type="InterPro" id="IPR001041">
    <property type="entry name" value="2Fe-2S_ferredoxin-type"/>
</dbReference>
<keyword evidence="6" id="KW-0001">2Fe-2S</keyword>
<evidence type="ECO:0000313" key="14">
    <source>
        <dbReference type="EMBL" id="GIJ70258.1"/>
    </source>
</evidence>
<accession>A0A8J4ED66</accession>
<dbReference type="Proteomes" id="UP000635606">
    <property type="component" value="Unassembled WGS sequence"/>
</dbReference>
<evidence type="ECO:0000256" key="9">
    <source>
        <dbReference type="ARBA" id="ARBA00023004"/>
    </source>
</evidence>
<evidence type="ECO:0000256" key="2">
    <source>
        <dbReference type="ARBA" id="ARBA00001966"/>
    </source>
</evidence>
<dbReference type="GO" id="GO:0005886">
    <property type="term" value="C:plasma membrane"/>
    <property type="evidence" value="ECO:0007669"/>
    <property type="project" value="TreeGrafter"/>
</dbReference>
<dbReference type="GO" id="GO:0009055">
    <property type="term" value="F:electron transfer activity"/>
    <property type="evidence" value="ECO:0007669"/>
    <property type="project" value="InterPro"/>
</dbReference>
<dbReference type="Gene3D" id="3.10.20.30">
    <property type="match status" value="1"/>
</dbReference>
<evidence type="ECO:0000256" key="3">
    <source>
        <dbReference type="ARBA" id="ARBA00005163"/>
    </source>
</evidence>
<feature type="domain" description="2Fe-2S ferredoxin-type" evidence="13">
    <location>
        <begin position="5"/>
        <end position="91"/>
    </location>
</feature>